<protein>
    <recommendedName>
        <fullName evidence="2">Tetratricopeptide repeat protein</fullName>
    </recommendedName>
</protein>
<name>A0A644WGI8_9ZZZZ</name>
<sequence length="360" mass="41291">MTGSRHLRRRSAPNFVLFTFLALIFVSCTQENSFYIQGDRVQKKELRTLFSLLNEYGPTGARPDNLARFATARKIAALLIADEKKALAASFLLDLGDPEDEYAPWYLFSAAAAYESAGDLPLAIPLYERLIKTQPDLLVEGNSLHYQALLRLVRSDAGPERKIEYYRDLIVRFPDAEDIGASHFLLAKEYEKTGQWKEAMNSYAAYLPYFGTQVPGYPDALSYARQLLEFNASSKDWTYESLEELLEEIRKALTLGSARQLRRFASKAGFFAISWFQDSDMDANSKVAFDLGQFMQGRRIYASQTVHPISGPYEAYLRTWGWTGRLDVWYLYFRKINFPADPAVHGRWEWAGIYFGERMQ</sequence>
<dbReference type="EMBL" id="VSSQ01000905">
    <property type="protein sequence ID" value="MPM02882.1"/>
    <property type="molecule type" value="Genomic_DNA"/>
</dbReference>
<comment type="caution">
    <text evidence="1">The sequence shown here is derived from an EMBL/GenBank/DDBJ whole genome shotgun (WGS) entry which is preliminary data.</text>
</comment>
<proteinExistence type="predicted"/>
<accession>A0A644WGI8</accession>
<gene>
    <name evidence="1" type="ORF">SDC9_49138</name>
</gene>
<evidence type="ECO:0008006" key="2">
    <source>
        <dbReference type="Google" id="ProtNLM"/>
    </source>
</evidence>
<dbReference type="InterPro" id="IPR011990">
    <property type="entry name" value="TPR-like_helical_dom_sf"/>
</dbReference>
<dbReference type="Gene3D" id="1.25.40.10">
    <property type="entry name" value="Tetratricopeptide repeat domain"/>
    <property type="match status" value="1"/>
</dbReference>
<dbReference type="PROSITE" id="PS51257">
    <property type="entry name" value="PROKAR_LIPOPROTEIN"/>
    <property type="match status" value="1"/>
</dbReference>
<organism evidence="1">
    <name type="scientific">bioreactor metagenome</name>
    <dbReference type="NCBI Taxonomy" id="1076179"/>
    <lineage>
        <taxon>unclassified sequences</taxon>
        <taxon>metagenomes</taxon>
        <taxon>ecological metagenomes</taxon>
    </lineage>
</organism>
<reference evidence="1" key="1">
    <citation type="submission" date="2019-08" db="EMBL/GenBank/DDBJ databases">
        <authorList>
            <person name="Kucharzyk K."/>
            <person name="Murdoch R.W."/>
            <person name="Higgins S."/>
            <person name="Loffler F."/>
        </authorList>
    </citation>
    <scope>NUCLEOTIDE SEQUENCE</scope>
</reference>
<dbReference type="AlphaFoldDB" id="A0A644WGI8"/>
<evidence type="ECO:0000313" key="1">
    <source>
        <dbReference type="EMBL" id="MPM02882.1"/>
    </source>
</evidence>
<dbReference type="SUPFAM" id="SSF48452">
    <property type="entry name" value="TPR-like"/>
    <property type="match status" value="1"/>
</dbReference>